<proteinExistence type="predicted"/>
<dbReference type="InterPro" id="IPR027417">
    <property type="entry name" value="P-loop_NTPase"/>
</dbReference>
<comment type="caution">
    <text evidence="2">The sequence shown here is derived from an EMBL/GenBank/DDBJ whole genome shotgun (WGS) entry which is preliminary data.</text>
</comment>
<dbReference type="InterPro" id="IPR025669">
    <property type="entry name" value="AAA_dom"/>
</dbReference>
<organism evidence="2 3">
    <name type="scientific">Vibrio ouci</name>
    <dbReference type="NCBI Taxonomy" id="2499078"/>
    <lineage>
        <taxon>Bacteria</taxon>
        <taxon>Pseudomonadati</taxon>
        <taxon>Pseudomonadota</taxon>
        <taxon>Gammaproteobacteria</taxon>
        <taxon>Vibrionales</taxon>
        <taxon>Vibrionaceae</taxon>
        <taxon>Vibrio</taxon>
    </lineage>
</organism>
<dbReference type="Proteomes" id="UP000297753">
    <property type="component" value="Unassembled WGS sequence"/>
</dbReference>
<dbReference type="Pfam" id="PF13614">
    <property type="entry name" value="AAA_31"/>
    <property type="match status" value="1"/>
</dbReference>
<dbReference type="OrthoDB" id="69313at2"/>
<evidence type="ECO:0000313" key="2">
    <source>
        <dbReference type="EMBL" id="TFH89477.1"/>
    </source>
</evidence>
<name>A0A4Y8W9H5_9VIBR</name>
<evidence type="ECO:0000313" key="3">
    <source>
        <dbReference type="Proteomes" id="UP000297753"/>
    </source>
</evidence>
<dbReference type="EMBL" id="SATR01000064">
    <property type="protein sequence ID" value="TFH89477.1"/>
    <property type="molecule type" value="Genomic_DNA"/>
</dbReference>
<dbReference type="Gene3D" id="3.40.50.300">
    <property type="entry name" value="P-loop containing nucleotide triphosphate hydrolases"/>
    <property type="match status" value="1"/>
</dbReference>
<evidence type="ECO:0000259" key="1">
    <source>
        <dbReference type="Pfam" id="PF13614"/>
    </source>
</evidence>
<sequence>MGKIIAIANQKGGVGKTSVTINLGKTMASQGKRCLFLDFDPQNNLGDALAPELASMQGFANGDHPSNVFFMFSGIVEAQPFVVTENIHVMGSSKKLANVTQDNIFDFADSLDKIKDRYDFIFIDCPPSVGALQHTALAVSEKVLIISQAQGQSIKGVHKLMTTQSQIKKRLNPQLEVVGIVINLSERPETKNQIEKEAELRKDYPSLVFESKLYKTVRVSEALENGQALVEYAPSHAEKFGFNAFADEFLTRLEVNS</sequence>
<keyword evidence="3" id="KW-1185">Reference proteome</keyword>
<dbReference type="CDD" id="cd02042">
    <property type="entry name" value="ParAB_family"/>
    <property type="match status" value="1"/>
</dbReference>
<dbReference type="PANTHER" id="PTHR13696:SF52">
    <property type="entry name" value="PARA FAMILY PROTEIN CT_582"/>
    <property type="match status" value="1"/>
</dbReference>
<protein>
    <submittedName>
        <fullName evidence="2">ParA family protein</fullName>
    </submittedName>
</protein>
<dbReference type="AlphaFoldDB" id="A0A4Y8W9H5"/>
<dbReference type="RefSeq" id="WP_134837362.1">
    <property type="nucleotide sequence ID" value="NZ_SATR01000064.1"/>
</dbReference>
<reference evidence="2 3" key="1">
    <citation type="submission" date="2019-01" db="EMBL/GenBank/DDBJ databases">
        <title>Vibrio BEI176 sp. nov, a marine bacterium isolated from China: eastern marignal seas.</title>
        <authorList>
            <person name="Li B."/>
        </authorList>
    </citation>
    <scope>NUCLEOTIDE SEQUENCE [LARGE SCALE GENOMIC DNA]</scope>
    <source>
        <strain evidence="2 3">BEI176</strain>
    </source>
</reference>
<accession>A0A4Y8W9H5</accession>
<dbReference type="SUPFAM" id="SSF52540">
    <property type="entry name" value="P-loop containing nucleoside triphosphate hydrolases"/>
    <property type="match status" value="1"/>
</dbReference>
<gene>
    <name evidence="2" type="ORF">ELS82_22000</name>
</gene>
<dbReference type="PANTHER" id="PTHR13696">
    <property type="entry name" value="P-LOOP CONTAINING NUCLEOSIDE TRIPHOSPHATE HYDROLASE"/>
    <property type="match status" value="1"/>
</dbReference>
<feature type="domain" description="AAA" evidence="1">
    <location>
        <begin position="3"/>
        <end position="177"/>
    </location>
</feature>
<dbReference type="InterPro" id="IPR050678">
    <property type="entry name" value="DNA_Partitioning_ATPase"/>
</dbReference>